<dbReference type="RefSeq" id="WP_115889680.1">
    <property type="nucleotide sequence ID" value="NZ_QRDQ01000011.1"/>
</dbReference>
<dbReference type="AlphaFoldDB" id="A0A3D9FP14"/>
<keyword evidence="3" id="KW-1185">Reference proteome</keyword>
<dbReference type="InterPro" id="IPR051675">
    <property type="entry name" value="Endo/Exo/Phosphatase_dom_1"/>
</dbReference>
<sequence>MNWKNIKAYLKFTRLQRAGILILFLIIIMLQLIYFFVDFTQKETFFSNKEQWLSLQNEINEAKLIHKNESHTVKSFNPNFISDYKGYKLGLSVKEMDRLLEFRKENKFVNSAEEFQEVTKVSDSLLATISPFFKFPDWIKNKSNFKSEKKEYAQKADFKKEVIKVLDINQASPEDLIKIYGIGEALSARIIKQREIVGYFVSMEQMNEIWGLSADVVAELNSHFKVVLPSDSKKIAINDASLKELSQFSYFRYALAKQIVTYRSMNGNFNNIEDLSKIKGFPVEKAKIIALYLEF</sequence>
<dbReference type="Pfam" id="PF12836">
    <property type="entry name" value="HHH_3"/>
    <property type="match status" value="2"/>
</dbReference>
<comment type="caution">
    <text evidence="2">The sequence shown here is derived from an EMBL/GenBank/DDBJ whole genome shotgun (WGS) entry which is preliminary data.</text>
</comment>
<dbReference type="Proteomes" id="UP000257004">
    <property type="component" value="Unassembled WGS sequence"/>
</dbReference>
<organism evidence="2 3">
    <name type="scientific">Flavobacterium cutihirudinis</name>
    <dbReference type="NCBI Taxonomy" id="1265740"/>
    <lineage>
        <taxon>Bacteria</taxon>
        <taxon>Pseudomonadati</taxon>
        <taxon>Bacteroidota</taxon>
        <taxon>Flavobacteriia</taxon>
        <taxon>Flavobacteriales</taxon>
        <taxon>Flavobacteriaceae</taxon>
        <taxon>Flavobacterium</taxon>
    </lineage>
</organism>
<keyword evidence="1" id="KW-1133">Transmembrane helix</keyword>
<dbReference type="PANTHER" id="PTHR21180:SF32">
    <property type="entry name" value="ENDONUCLEASE_EXONUCLEASE_PHOSPHATASE FAMILY DOMAIN-CONTAINING PROTEIN 1"/>
    <property type="match status" value="1"/>
</dbReference>
<dbReference type="OrthoDB" id="981124at2"/>
<reference evidence="2 3" key="1">
    <citation type="submission" date="2018-07" db="EMBL/GenBank/DDBJ databases">
        <title>Genomic Encyclopedia of Archaeal and Bacterial Type Strains, Phase II (KMG-II): from individual species to whole genera.</title>
        <authorList>
            <person name="Goeker M."/>
        </authorList>
    </citation>
    <scope>NUCLEOTIDE SEQUENCE [LARGE SCALE GENOMIC DNA]</scope>
    <source>
        <strain evidence="2 3">DSM 25795</strain>
    </source>
</reference>
<accession>A0A3D9FP14</accession>
<proteinExistence type="predicted"/>
<protein>
    <submittedName>
        <fullName evidence="2">Competence ComEA-like helix-hairpin-helix protein</fullName>
    </submittedName>
</protein>
<dbReference type="EMBL" id="QRDQ01000011">
    <property type="protein sequence ID" value="RED22162.1"/>
    <property type="molecule type" value="Genomic_DNA"/>
</dbReference>
<evidence type="ECO:0000313" key="2">
    <source>
        <dbReference type="EMBL" id="RED22162.1"/>
    </source>
</evidence>
<dbReference type="InterPro" id="IPR010994">
    <property type="entry name" value="RuvA_2-like"/>
</dbReference>
<keyword evidence="1" id="KW-0472">Membrane</keyword>
<evidence type="ECO:0000313" key="3">
    <source>
        <dbReference type="Proteomes" id="UP000257004"/>
    </source>
</evidence>
<name>A0A3D9FP14_9FLAO</name>
<dbReference type="GO" id="GO:0015628">
    <property type="term" value="P:protein secretion by the type II secretion system"/>
    <property type="evidence" value="ECO:0007669"/>
    <property type="project" value="TreeGrafter"/>
</dbReference>
<dbReference type="GO" id="GO:0015627">
    <property type="term" value="C:type II protein secretion system complex"/>
    <property type="evidence" value="ECO:0007669"/>
    <property type="project" value="TreeGrafter"/>
</dbReference>
<feature type="transmembrane region" description="Helical" evidence="1">
    <location>
        <begin position="20"/>
        <end position="37"/>
    </location>
</feature>
<gene>
    <name evidence="2" type="ORF">BD847_3666</name>
</gene>
<dbReference type="Gene3D" id="1.10.150.320">
    <property type="entry name" value="Photosystem II 12 kDa extrinsic protein"/>
    <property type="match status" value="1"/>
</dbReference>
<dbReference type="Gene3D" id="1.10.150.280">
    <property type="entry name" value="AF1531-like domain"/>
    <property type="match status" value="1"/>
</dbReference>
<keyword evidence="1" id="KW-0812">Transmembrane</keyword>
<evidence type="ECO:0000256" key="1">
    <source>
        <dbReference type="SAM" id="Phobius"/>
    </source>
</evidence>
<dbReference type="PANTHER" id="PTHR21180">
    <property type="entry name" value="ENDONUCLEASE/EXONUCLEASE/PHOSPHATASE FAMILY DOMAIN-CONTAINING PROTEIN 1"/>
    <property type="match status" value="1"/>
</dbReference>
<dbReference type="SUPFAM" id="SSF47781">
    <property type="entry name" value="RuvA domain 2-like"/>
    <property type="match status" value="2"/>
</dbReference>